<name>A0A8J4WTN2_9TREM</name>
<dbReference type="GO" id="GO:0005524">
    <property type="term" value="F:ATP binding"/>
    <property type="evidence" value="ECO:0007669"/>
    <property type="project" value="UniProtKB-UniRule"/>
</dbReference>
<dbReference type="PANTHER" id="PTHR47968">
    <property type="entry name" value="CENTROMERE PROTEIN E"/>
    <property type="match status" value="1"/>
</dbReference>
<protein>
    <recommendedName>
        <fullName evidence="11">Kinesin-like protein</fullName>
    </recommendedName>
</protein>
<evidence type="ECO:0000256" key="12">
    <source>
        <dbReference type="SAM" id="Coils"/>
    </source>
</evidence>
<comment type="caution">
    <text evidence="15">The sequence shown here is derived from an EMBL/GenBank/DDBJ whole genome shotgun (WGS) entry which is preliminary data.</text>
</comment>
<evidence type="ECO:0000256" key="10">
    <source>
        <dbReference type="PROSITE-ProRule" id="PRU00283"/>
    </source>
</evidence>
<keyword evidence="2" id="KW-0963">Cytoplasm</keyword>
<evidence type="ECO:0000256" key="1">
    <source>
        <dbReference type="ARBA" id="ARBA00004245"/>
    </source>
</evidence>
<feature type="coiled-coil region" evidence="12">
    <location>
        <begin position="677"/>
        <end position="725"/>
    </location>
</feature>
<evidence type="ECO:0000313" key="15">
    <source>
        <dbReference type="EMBL" id="KAF5403900.1"/>
    </source>
</evidence>
<dbReference type="GO" id="GO:0007010">
    <property type="term" value="P:cytoskeleton organization"/>
    <property type="evidence" value="ECO:0007669"/>
    <property type="project" value="UniProtKB-ARBA"/>
</dbReference>
<dbReference type="SMART" id="SM00129">
    <property type="entry name" value="KISc"/>
    <property type="match status" value="1"/>
</dbReference>
<evidence type="ECO:0000256" key="7">
    <source>
        <dbReference type="ARBA" id="ARBA00023175"/>
    </source>
</evidence>
<evidence type="ECO:0000313" key="16">
    <source>
        <dbReference type="Proteomes" id="UP000748531"/>
    </source>
</evidence>
<feature type="domain" description="Kinesin motor" evidence="14">
    <location>
        <begin position="14"/>
        <end position="331"/>
    </location>
</feature>
<dbReference type="InterPro" id="IPR059182">
    <property type="entry name" value="Khc_C"/>
</dbReference>
<reference evidence="15" key="1">
    <citation type="submission" date="2019-05" db="EMBL/GenBank/DDBJ databases">
        <title>Annotation for the trematode Paragonimus heterotremus.</title>
        <authorList>
            <person name="Choi Y.-J."/>
        </authorList>
    </citation>
    <scope>NUCLEOTIDE SEQUENCE</scope>
    <source>
        <strain evidence="15">LC</strain>
    </source>
</reference>
<dbReference type="InterPro" id="IPR001752">
    <property type="entry name" value="Kinesin_motor_dom"/>
</dbReference>
<dbReference type="CDD" id="cd23649">
    <property type="entry name" value="Khc_CBD_cc"/>
    <property type="match status" value="1"/>
</dbReference>
<feature type="region of interest" description="Disordered" evidence="13">
    <location>
        <begin position="804"/>
        <end position="823"/>
    </location>
</feature>
<gene>
    <name evidence="15" type="ORF">PHET_02304</name>
</gene>
<dbReference type="PROSITE" id="PS00411">
    <property type="entry name" value="KINESIN_MOTOR_1"/>
    <property type="match status" value="1"/>
</dbReference>
<keyword evidence="5 10" id="KW-0067">ATP-binding</keyword>
<accession>A0A8J4WTN2</accession>
<evidence type="ECO:0000259" key="14">
    <source>
        <dbReference type="PROSITE" id="PS50067"/>
    </source>
</evidence>
<feature type="binding site" evidence="10">
    <location>
        <begin position="91"/>
        <end position="98"/>
    </location>
    <ligand>
        <name>ATP</name>
        <dbReference type="ChEBI" id="CHEBI:30616"/>
    </ligand>
</feature>
<dbReference type="Gene3D" id="3.40.850.10">
    <property type="entry name" value="Kinesin motor domain"/>
    <property type="match status" value="1"/>
</dbReference>
<evidence type="ECO:0000256" key="6">
    <source>
        <dbReference type="ARBA" id="ARBA00023054"/>
    </source>
</evidence>
<proteinExistence type="inferred from homology"/>
<feature type="coiled-coil region" evidence="12">
    <location>
        <begin position="919"/>
        <end position="957"/>
    </location>
</feature>
<keyword evidence="16" id="KW-1185">Reference proteome</keyword>
<dbReference type="FunFam" id="3.40.850.10:FF:000019">
    <property type="entry name" value="Kinesin-like protein KIN-5D"/>
    <property type="match status" value="1"/>
</dbReference>
<dbReference type="Pfam" id="PF00225">
    <property type="entry name" value="Kinesin"/>
    <property type="match status" value="1"/>
</dbReference>
<keyword evidence="8" id="KW-0206">Cytoskeleton</keyword>
<keyword evidence="3 11" id="KW-0493">Microtubule</keyword>
<organism evidence="15 16">
    <name type="scientific">Paragonimus heterotremus</name>
    <dbReference type="NCBI Taxonomy" id="100268"/>
    <lineage>
        <taxon>Eukaryota</taxon>
        <taxon>Metazoa</taxon>
        <taxon>Spiralia</taxon>
        <taxon>Lophotrochozoa</taxon>
        <taxon>Platyhelminthes</taxon>
        <taxon>Trematoda</taxon>
        <taxon>Digenea</taxon>
        <taxon>Plagiorchiida</taxon>
        <taxon>Troglotremata</taxon>
        <taxon>Troglotrematidae</taxon>
        <taxon>Paragonimus</taxon>
    </lineage>
</organism>
<dbReference type="EMBL" id="LUCH01000983">
    <property type="protein sequence ID" value="KAF5403900.1"/>
    <property type="molecule type" value="Genomic_DNA"/>
</dbReference>
<dbReference type="GO" id="GO:0007018">
    <property type="term" value="P:microtubule-based movement"/>
    <property type="evidence" value="ECO:0007669"/>
    <property type="project" value="InterPro"/>
</dbReference>
<dbReference type="SUPFAM" id="SSF52540">
    <property type="entry name" value="P-loop containing nucleoside triphosphate hydrolases"/>
    <property type="match status" value="1"/>
</dbReference>
<evidence type="ECO:0000256" key="4">
    <source>
        <dbReference type="ARBA" id="ARBA00022741"/>
    </source>
</evidence>
<dbReference type="GO" id="GO:0005874">
    <property type="term" value="C:microtubule"/>
    <property type="evidence" value="ECO:0007669"/>
    <property type="project" value="UniProtKB-KW"/>
</dbReference>
<comment type="similarity">
    <text evidence="9">Belongs to the TRAFAC class myosin-kinesin ATPase superfamily. Kinesin family. KIN-5/BimC subfamily.</text>
</comment>
<dbReference type="InterPro" id="IPR036961">
    <property type="entry name" value="Kinesin_motor_dom_sf"/>
</dbReference>
<dbReference type="InterPro" id="IPR027417">
    <property type="entry name" value="P-loop_NTPase"/>
</dbReference>
<dbReference type="InterPro" id="IPR019821">
    <property type="entry name" value="Kinesin_motor_CS"/>
</dbReference>
<dbReference type="AlphaFoldDB" id="A0A8J4WTN2"/>
<keyword evidence="7 10" id="KW-0505">Motor protein</keyword>
<sequence>MTAPVTRMTVKKEAITVVCRIRPLNQLERMKSSAICVSFPTPNSVAIGGKTYTFDVVLTPSTTQTEVYEKSASSIVLSVLNGYNGTIFAYGQTASGKTYTMEGRIKDAEHKGIIPRIIEDIFLHIEKMDENLEFLIKVSYFELYMEKIKDLLDISKTNLPIHETKDRVAYVKGVTERFVSCAEDVLDALDEGKMNRHVSVTNMNEHSSRSHSIFRICIQQNNRETGKQLIGSLYLVDLAGSEKVSRSGAEGCTLDEAKNINKSLSTLGNVINSLVEGNTHVPYRDSKLTRILQQSLGGNSKTTIIIAASPAASNEVETKSTLVFGVRAKTIKNQVVPNAQLTAEEWRRLYERELDRCKQLYSAMTNLDTEIRRWRNGEVVAKEHWFTEDCYGTVFNEIKTEMSEPRAPLSGKDLIMSSLPIYLPETVASTSASEGPFTDAAKVKMRRPQNLELAEDAKVAELFRMLDEKDDEINKQCQLVAKLENQLAQTREDYTRVNRESDKLQTLLEKAQRDADVRRSEVKDVLQALEELAVTYDEKNTECKKVAKDLEEMTTEMGKLKEQLELHETGEEELKANTSTLREKLRDLIYGLNLELAEVGARLSKVFSHTSPDNSGSVEEQAAVLKLYVLQIKTELQSLLKFSRPNTSEGPLTQVSFTAGTSTPISLSPVSDDFGEIRDFERKTKELQTLLAEAEKTIKRKQDNNAQLEADLRMLNKELLQQRTNTQLLSELKQINGMSEQLFARVHSTVERSATHIQEQLNRAKGDMEAAVNVADKLREENIVLKLQLERFVNEVDILRKRLDGSEPERNGSTSAAREQATNELKSMEDAVLHELGVLNSLRRVFISDLKNRIKKNAAKETPILEDEPIESQSVGTALQRERIAFLRSSLDNLTKVHKRLVRDNTDLRCDIPKLEKRVKASMERIKDLEVGLRESKEQMTRDKRRYHQELERIKEVNWTRGNARLRTNIVKPIRAGQPKNIN</sequence>
<feature type="coiled-coil region" evidence="12">
    <location>
        <begin position="466"/>
        <end position="577"/>
    </location>
</feature>
<dbReference type="PROSITE" id="PS50067">
    <property type="entry name" value="KINESIN_MOTOR_2"/>
    <property type="match status" value="1"/>
</dbReference>
<dbReference type="OrthoDB" id="3176171at2759"/>
<dbReference type="PANTHER" id="PTHR47968:SF36">
    <property type="entry name" value="KINESIN HEAVY CHAIN ISOFORM X1"/>
    <property type="match status" value="1"/>
</dbReference>
<dbReference type="InterPro" id="IPR027640">
    <property type="entry name" value="Kinesin-like_fam"/>
</dbReference>
<evidence type="ECO:0000256" key="13">
    <source>
        <dbReference type="SAM" id="MobiDB-lite"/>
    </source>
</evidence>
<evidence type="ECO:0000256" key="11">
    <source>
        <dbReference type="RuleBase" id="RU000394"/>
    </source>
</evidence>
<evidence type="ECO:0000256" key="9">
    <source>
        <dbReference type="ARBA" id="ARBA00034704"/>
    </source>
</evidence>
<dbReference type="CDD" id="cd01369">
    <property type="entry name" value="KISc_KHC_KIF5"/>
    <property type="match status" value="1"/>
</dbReference>
<comment type="subcellular location">
    <subcellularLocation>
        <location evidence="1">Cytoplasm</location>
        <location evidence="1">Cytoskeleton</location>
    </subcellularLocation>
</comment>
<evidence type="ECO:0000256" key="2">
    <source>
        <dbReference type="ARBA" id="ARBA00022490"/>
    </source>
</evidence>
<feature type="compositionally biased region" description="Polar residues" evidence="13">
    <location>
        <begin position="811"/>
        <end position="823"/>
    </location>
</feature>
<dbReference type="Proteomes" id="UP000748531">
    <property type="component" value="Unassembled WGS sequence"/>
</dbReference>
<evidence type="ECO:0000256" key="8">
    <source>
        <dbReference type="ARBA" id="ARBA00023212"/>
    </source>
</evidence>
<dbReference type="PRINTS" id="PR00380">
    <property type="entry name" value="KINESINHEAVY"/>
</dbReference>
<keyword evidence="4 10" id="KW-0547">Nucleotide-binding</keyword>
<dbReference type="GO" id="GO:0003777">
    <property type="term" value="F:microtubule motor activity"/>
    <property type="evidence" value="ECO:0007669"/>
    <property type="project" value="InterPro"/>
</dbReference>
<evidence type="ECO:0000256" key="5">
    <source>
        <dbReference type="ARBA" id="ARBA00022840"/>
    </source>
</evidence>
<feature type="coiled-coil region" evidence="12">
    <location>
        <begin position="761"/>
        <end position="795"/>
    </location>
</feature>
<evidence type="ECO:0000256" key="3">
    <source>
        <dbReference type="ARBA" id="ARBA00022701"/>
    </source>
</evidence>
<keyword evidence="6 12" id="KW-0175">Coiled coil</keyword>
<dbReference type="GO" id="GO:0008017">
    <property type="term" value="F:microtubule binding"/>
    <property type="evidence" value="ECO:0007669"/>
    <property type="project" value="InterPro"/>
</dbReference>